<reference evidence="2" key="1">
    <citation type="submission" date="2017-06" db="EMBL/GenBank/DDBJ databases">
        <authorList>
            <person name="Furmanczyk E.M."/>
        </authorList>
    </citation>
    <scope>NUCLEOTIDE SEQUENCE [LARGE SCALE GENOMIC DNA]</scope>
    <source>
        <strain evidence="2">AP3_16</strain>
    </source>
</reference>
<protein>
    <submittedName>
        <fullName evidence="1">Uncharacterized protein</fullName>
    </submittedName>
</protein>
<sequence length="67" mass="8131">MRRYRRLAPGCAWSDHRLPNTTNPLWERACSRKRCISQHFWRLTHRLREQARSHIGPRSVRPASHSW</sequence>
<dbReference type="AlphaFoldDB" id="A0A2S6FSY5"/>
<comment type="caution">
    <text evidence="1">The sequence shown here is derived from an EMBL/GenBank/DDBJ whole genome shotgun (WGS) entry which is preliminary data.</text>
</comment>
<dbReference type="EMBL" id="NIRS01000001">
    <property type="protein sequence ID" value="PPK40537.1"/>
    <property type="molecule type" value="Genomic_DNA"/>
</dbReference>
<accession>A0A2S6FSY5</accession>
<proteinExistence type="predicted"/>
<evidence type="ECO:0000313" key="1">
    <source>
        <dbReference type="EMBL" id="PPK40537.1"/>
    </source>
</evidence>
<gene>
    <name evidence="1" type="ORF">CD175_03585</name>
</gene>
<organism evidence="1 2">
    <name type="scientific">Pseudomonas laurylsulfatiphila</name>
    <dbReference type="NCBI Taxonomy" id="2011015"/>
    <lineage>
        <taxon>Bacteria</taxon>
        <taxon>Pseudomonadati</taxon>
        <taxon>Pseudomonadota</taxon>
        <taxon>Gammaproteobacteria</taxon>
        <taxon>Pseudomonadales</taxon>
        <taxon>Pseudomonadaceae</taxon>
        <taxon>Pseudomonas</taxon>
    </lineage>
</organism>
<dbReference type="Proteomes" id="UP000238541">
    <property type="component" value="Unassembled WGS sequence"/>
</dbReference>
<evidence type="ECO:0000313" key="2">
    <source>
        <dbReference type="Proteomes" id="UP000238541"/>
    </source>
</evidence>
<name>A0A2S6FSY5_9PSED</name>
<keyword evidence="2" id="KW-1185">Reference proteome</keyword>